<feature type="non-terminal residue" evidence="2">
    <location>
        <position position="1"/>
    </location>
</feature>
<sequence length="392" mass="41132">GHGGRKSVVVANPVQRSAWECHPGCRRFCLSSCKRSCCAPGAPNYTPDMFPQLVSYQASLPPPPPPPPACPTGCPSTCYPSCDAGCCFPVNQAPVYPQYPANPYSTGYGGYPTDPCAAQGCSAECAPLCKPDCCRSQALNLSIRPVYLGSKASPATSTSPKKVAAEKKPPPPKKKPAVDLKKLAGKTNFLCVRPCQKLCKPICKFECCLPTYKFHDSHPAPKKPAKDHHVKPVASPQRVPVPKLASPPEPTEGPAAQDLQPPSPYAGGYQNPDPAAAMMASPPEPTCPGACPMSCAPSCDFSCCSSYMTPQPQPVAPVPPQQGFPYGAVPPNPMVSNTNYMAPPSPGLAPLSCPGQSCPDSCAPLCSPSCCAGISRMLPANWDKRNNVPRAA</sequence>
<organism evidence="2 3">
    <name type="scientific">Porites evermanni</name>
    <dbReference type="NCBI Taxonomy" id="104178"/>
    <lineage>
        <taxon>Eukaryota</taxon>
        <taxon>Metazoa</taxon>
        <taxon>Cnidaria</taxon>
        <taxon>Anthozoa</taxon>
        <taxon>Hexacorallia</taxon>
        <taxon>Scleractinia</taxon>
        <taxon>Fungiina</taxon>
        <taxon>Poritidae</taxon>
        <taxon>Porites</taxon>
    </lineage>
</organism>
<evidence type="ECO:0000313" key="2">
    <source>
        <dbReference type="EMBL" id="CAH3018080.1"/>
    </source>
</evidence>
<accession>A0ABN8LLN5</accession>
<feature type="region of interest" description="Disordered" evidence="1">
    <location>
        <begin position="151"/>
        <end position="178"/>
    </location>
</feature>
<name>A0ABN8LLN5_9CNID</name>
<dbReference type="EMBL" id="CALNXI010000077">
    <property type="protein sequence ID" value="CAH3018080.1"/>
    <property type="molecule type" value="Genomic_DNA"/>
</dbReference>
<dbReference type="Proteomes" id="UP001159427">
    <property type="component" value="Unassembled WGS sequence"/>
</dbReference>
<proteinExistence type="predicted"/>
<evidence type="ECO:0000256" key="1">
    <source>
        <dbReference type="SAM" id="MobiDB-lite"/>
    </source>
</evidence>
<keyword evidence="3" id="KW-1185">Reference proteome</keyword>
<comment type="caution">
    <text evidence="2">The sequence shown here is derived from an EMBL/GenBank/DDBJ whole genome shotgun (WGS) entry which is preliminary data.</text>
</comment>
<feature type="compositionally biased region" description="Basic residues" evidence="1">
    <location>
        <begin position="220"/>
        <end position="231"/>
    </location>
</feature>
<gene>
    <name evidence="2" type="ORF">PEVE_00041040</name>
</gene>
<protein>
    <submittedName>
        <fullName evidence="2">Uncharacterized protein</fullName>
    </submittedName>
</protein>
<evidence type="ECO:0000313" key="3">
    <source>
        <dbReference type="Proteomes" id="UP001159427"/>
    </source>
</evidence>
<reference evidence="2 3" key="1">
    <citation type="submission" date="2022-05" db="EMBL/GenBank/DDBJ databases">
        <authorList>
            <consortium name="Genoscope - CEA"/>
            <person name="William W."/>
        </authorList>
    </citation>
    <scope>NUCLEOTIDE SEQUENCE [LARGE SCALE GENOMIC DNA]</scope>
</reference>
<feature type="region of interest" description="Disordered" evidence="1">
    <location>
        <begin position="219"/>
        <end position="277"/>
    </location>
</feature>